<evidence type="ECO:0000313" key="4">
    <source>
        <dbReference type="Proteomes" id="UP000294853"/>
    </source>
</evidence>
<dbReference type="EMBL" id="CP038436">
    <property type="protein sequence ID" value="QBX55663.1"/>
    <property type="molecule type" value="Genomic_DNA"/>
</dbReference>
<accession>A0A4P7IG96</accession>
<dbReference type="GO" id="GO:0016020">
    <property type="term" value="C:membrane"/>
    <property type="evidence" value="ECO:0007669"/>
    <property type="project" value="UniProtKB-SubCell"/>
</dbReference>
<keyword evidence="4" id="KW-1185">Reference proteome</keyword>
<gene>
    <name evidence="3" type="ORF">EXE58_09500</name>
</gene>
<dbReference type="PANTHER" id="PTHR37042:SF4">
    <property type="entry name" value="OUTER MEMBRANE PROTEIN RV1973"/>
    <property type="match status" value="1"/>
</dbReference>
<comment type="subcellular location">
    <subcellularLocation>
        <location evidence="1">Membrane</location>
    </subcellularLocation>
</comment>
<evidence type="ECO:0000256" key="2">
    <source>
        <dbReference type="ARBA" id="ARBA00023136"/>
    </source>
</evidence>
<name>A0A4P7IG96_9ACTN</name>
<evidence type="ECO:0000313" key="3">
    <source>
        <dbReference type="EMBL" id="QBX55663.1"/>
    </source>
</evidence>
<proteinExistence type="predicted"/>
<dbReference type="KEGG" id="nsn:EXE58_09500"/>
<dbReference type="PANTHER" id="PTHR37042">
    <property type="entry name" value="OUTER MEMBRANE PROTEIN RV1973"/>
    <property type="match status" value="1"/>
</dbReference>
<dbReference type="Proteomes" id="UP000294853">
    <property type="component" value="Chromosome"/>
</dbReference>
<evidence type="ECO:0000256" key="1">
    <source>
        <dbReference type="ARBA" id="ARBA00004370"/>
    </source>
</evidence>
<dbReference type="AlphaFoldDB" id="A0A4P7IG96"/>
<organism evidence="3 4">
    <name type="scientific">Nocardioides seonyuensis</name>
    <dbReference type="NCBI Taxonomy" id="2518371"/>
    <lineage>
        <taxon>Bacteria</taxon>
        <taxon>Bacillati</taxon>
        <taxon>Actinomycetota</taxon>
        <taxon>Actinomycetes</taxon>
        <taxon>Propionibacteriales</taxon>
        <taxon>Nocardioidaceae</taxon>
        <taxon>Nocardioides</taxon>
    </lineage>
</organism>
<dbReference type="RefSeq" id="WP_135267654.1">
    <property type="nucleotide sequence ID" value="NZ_CP038436.1"/>
</dbReference>
<protein>
    <recommendedName>
        <fullName evidence="5">Mce-associated membrane protein</fullName>
    </recommendedName>
</protein>
<evidence type="ECO:0008006" key="5">
    <source>
        <dbReference type="Google" id="ProtNLM"/>
    </source>
</evidence>
<keyword evidence="2" id="KW-0472">Membrane</keyword>
<dbReference type="OrthoDB" id="5192320at2"/>
<reference evidence="3 4" key="1">
    <citation type="submission" date="2019-03" db="EMBL/GenBank/DDBJ databases">
        <title>Three New Species of Nocardioides, Nocardioides euryhalodurans sp. nov., Nocardioides seonyuensis sp. nov. and Nocardioides eburneoflavus sp. nov. Iolated from Soil.</title>
        <authorList>
            <person name="Roh S.G."/>
            <person name="Lee C."/>
            <person name="Kim M.-K."/>
            <person name="Kim S.B."/>
        </authorList>
    </citation>
    <scope>NUCLEOTIDE SEQUENCE [LARGE SCALE GENOMIC DNA]</scope>
    <source>
        <strain evidence="3 4">MMS17-SY207-3</strain>
    </source>
</reference>
<sequence length="168" mass="17717">MTRTRTLAAVGLVAALCLLAGVVFLVQADSIRSTESATNLAVVDGELSTEVEGQVATALGQILSYDHDDPAPTEAAAERVLTGDAAEQYDTLFADLEERAEGQELTLSARVAVVGVRRLTESKADLLVFLDQSSVRKADESSSVAAAQLKVSAVKREGSWLISSIEPI</sequence>